<accession>A0ABX8W9D2</accession>
<dbReference type="EMBL" id="CP048268">
    <property type="protein sequence ID" value="QYN52925.1"/>
    <property type="molecule type" value="Genomic_DNA"/>
</dbReference>
<reference evidence="1 2" key="1">
    <citation type="submission" date="2020-01" db="EMBL/GenBank/DDBJ databases">
        <title>Vast differences in strain-level diversity in the gut microbiota of two closely related honey bee species.</title>
        <authorList>
            <person name="Ellegaard K.M."/>
            <person name="Suenami S."/>
            <person name="Miyazaki R."/>
            <person name="Engel P."/>
        </authorList>
    </citation>
    <scope>NUCLEOTIDE SEQUENCE [LARGE SCALE GENOMIC DNA]</scope>
    <source>
        <strain evidence="1 2">ESL0416</strain>
    </source>
</reference>
<evidence type="ECO:0000313" key="2">
    <source>
        <dbReference type="Proteomes" id="UP000826550"/>
    </source>
</evidence>
<protein>
    <submittedName>
        <fullName evidence="1">ASCH domain-containing protein</fullName>
    </submittedName>
</protein>
<organism evidence="1 2">
    <name type="scientific">Lactobacillus panisapium</name>
    <dbReference type="NCBI Taxonomy" id="2012495"/>
    <lineage>
        <taxon>Bacteria</taxon>
        <taxon>Bacillati</taxon>
        <taxon>Bacillota</taxon>
        <taxon>Bacilli</taxon>
        <taxon>Lactobacillales</taxon>
        <taxon>Lactobacillaceae</taxon>
        <taxon>Lactobacillus</taxon>
    </lineage>
</organism>
<keyword evidence="2" id="KW-1185">Reference proteome</keyword>
<sequence length="180" mass="20798">MKKISDFYDPQLPTLLMSIHPEYVNQILQGTKIIEYRKRFFKEKFQAFVYTTGAQGGIQLFLTCAPAIRDDAQVLAKIGQRIQHDDFNEIYDYFLPKNTGCILPILATTSIKKVALSKIRQILPSIAIPQSYLFLDASDKLILLNFLLKQDAIKHKTNQWEHHFANIANIKKEPTDIRLF</sequence>
<evidence type="ECO:0000313" key="1">
    <source>
        <dbReference type="EMBL" id="QYN52925.1"/>
    </source>
</evidence>
<dbReference type="RefSeq" id="WP_220219751.1">
    <property type="nucleotide sequence ID" value="NZ_CP048268.1"/>
</dbReference>
<gene>
    <name evidence="1" type="ORF">GYM71_05620</name>
</gene>
<dbReference type="InterPro" id="IPR015947">
    <property type="entry name" value="PUA-like_sf"/>
</dbReference>
<name>A0ABX8W9D2_9LACO</name>
<dbReference type="Proteomes" id="UP000826550">
    <property type="component" value="Chromosome"/>
</dbReference>
<dbReference type="SUPFAM" id="SSF88697">
    <property type="entry name" value="PUA domain-like"/>
    <property type="match status" value="1"/>
</dbReference>
<proteinExistence type="predicted"/>